<sequence>MKRLPLVLLSSLVALSGRAANPATGGRTFSLVSAKEERAIGESAAESVLKTYGLYKPEGRTARYVVDICQKIYAQTETASDPITCNFVDDGTFNASATPGYMIINRGLLPYMSSEAELAAVLGHEAGHLTGRHINQHATHARMASIGMLVLAGVVASQSDSPAATNAALAVGGTGAALGMAAYSRAHETEADALGRRYMERLGYDPRESVRMVRGMEMYGNYQDQVSRALNPANNNVPGLLSRLQSSHPATPERIAAAVKATGEPVPAVPDNDTAGRTRFMDAIQGLAFGPSIKYGVERRGELVLPRQRVVVPLPESVVTVHTPPAREGEMGNWIIGHPQSGTRMTVSAVKLTQGRSPASLLKEVLPMLNDGVQQMPVWAHGTAAYAHTATFRYMNSSKRFRIIALPAAHPVNEVLMFMISYPDEATQAREDAGLMTILKGMDYVSEERAKRYQPQVIYTFRAAAGDTVANRASKMPMNALREELFRALNSLQPGEEMVPGQWYKTIVDPNS</sequence>
<name>A0A6N4RD08_BLAVI</name>
<keyword evidence="6" id="KW-0482">Metalloprotease</keyword>
<evidence type="ECO:0000256" key="5">
    <source>
        <dbReference type="ARBA" id="ARBA00022833"/>
    </source>
</evidence>
<keyword evidence="2" id="KW-0645">Protease</keyword>
<dbReference type="Gene3D" id="3.30.2010.10">
    <property type="entry name" value="Metalloproteases ('zincins'), catalytic domain"/>
    <property type="match status" value="1"/>
</dbReference>
<evidence type="ECO:0000256" key="3">
    <source>
        <dbReference type="ARBA" id="ARBA00022723"/>
    </source>
</evidence>
<evidence type="ECO:0000256" key="4">
    <source>
        <dbReference type="ARBA" id="ARBA00022801"/>
    </source>
</evidence>
<proteinExistence type="predicted"/>
<evidence type="ECO:0000256" key="7">
    <source>
        <dbReference type="SAM" id="SignalP"/>
    </source>
</evidence>
<dbReference type="AlphaFoldDB" id="A0A6N4RD08"/>
<dbReference type="PANTHER" id="PTHR22726">
    <property type="entry name" value="METALLOENDOPEPTIDASE OMA1"/>
    <property type="match status" value="1"/>
</dbReference>
<dbReference type="GO" id="GO:0051603">
    <property type="term" value="P:proteolysis involved in protein catabolic process"/>
    <property type="evidence" value="ECO:0007669"/>
    <property type="project" value="TreeGrafter"/>
</dbReference>
<evidence type="ECO:0000313" key="9">
    <source>
        <dbReference type="EMBL" id="TKW61895.1"/>
    </source>
</evidence>
<keyword evidence="4" id="KW-0378">Hydrolase</keyword>
<feature type="domain" description="Peptidase M48" evidence="8">
    <location>
        <begin position="62"/>
        <end position="260"/>
    </location>
</feature>
<accession>A0A6N4RD08</accession>
<protein>
    <recommendedName>
        <fullName evidence="8">Peptidase M48 domain-containing protein</fullName>
    </recommendedName>
</protein>
<dbReference type="InterPro" id="IPR051156">
    <property type="entry name" value="Mito/Outer_Membr_Metalloprot"/>
</dbReference>
<evidence type="ECO:0000259" key="8">
    <source>
        <dbReference type="Pfam" id="PF01435"/>
    </source>
</evidence>
<evidence type="ECO:0000256" key="1">
    <source>
        <dbReference type="ARBA" id="ARBA00001947"/>
    </source>
</evidence>
<feature type="signal peptide" evidence="7">
    <location>
        <begin position="1"/>
        <end position="19"/>
    </location>
</feature>
<dbReference type="EMBL" id="VAFM01000001">
    <property type="protein sequence ID" value="TKW61895.1"/>
    <property type="molecule type" value="Genomic_DNA"/>
</dbReference>
<evidence type="ECO:0000256" key="6">
    <source>
        <dbReference type="ARBA" id="ARBA00023049"/>
    </source>
</evidence>
<dbReference type="GO" id="GO:0016020">
    <property type="term" value="C:membrane"/>
    <property type="evidence" value="ECO:0007669"/>
    <property type="project" value="TreeGrafter"/>
</dbReference>
<evidence type="ECO:0000256" key="2">
    <source>
        <dbReference type="ARBA" id="ARBA00022670"/>
    </source>
</evidence>
<dbReference type="PANTHER" id="PTHR22726:SF1">
    <property type="entry name" value="METALLOENDOPEPTIDASE OMA1, MITOCHONDRIAL"/>
    <property type="match status" value="1"/>
</dbReference>
<keyword evidence="7" id="KW-0732">Signal</keyword>
<keyword evidence="3" id="KW-0479">Metal-binding</keyword>
<dbReference type="InterPro" id="IPR001915">
    <property type="entry name" value="Peptidase_M48"/>
</dbReference>
<feature type="chain" id="PRO_5027087020" description="Peptidase M48 domain-containing protein" evidence="7">
    <location>
        <begin position="20"/>
        <end position="512"/>
    </location>
</feature>
<organism evidence="9 10">
    <name type="scientific">Blastochloris viridis</name>
    <name type="common">Rhodopseudomonas viridis</name>
    <dbReference type="NCBI Taxonomy" id="1079"/>
    <lineage>
        <taxon>Bacteria</taxon>
        <taxon>Pseudomonadati</taxon>
        <taxon>Pseudomonadota</taxon>
        <taxon>Alphaproteobacteria</taxon>
        <taxon>Hyphomicrobiales</taxon>
        <taxon>Blastochloridaceae</taxon>
        <taxon>Blastochloris</taxon>
    </lineage>
</organism>
<gene>
    <name evidence="9" type="ORF">DI628_04550</name>
</gene>
<keyword evidence="5" id="KW-0862">Zinc</keyword>
<dbReference type="Pfam" id="PF01435">
    <property type="entry name" value="Peptidase_M48"/>
    <property type="match status" value="1"/>
</dbReference>
<dbReference type="GO" id="GO:0004222">
    <property type="term" value="F:metalloendopeptidase activity"/>
    <property type="evidence" value="ECO:0007669"/>
    <property type="project" value="InterPro"/>
</dbReference>
<dbReference type="Proteomes" id="UP000320948">
    <property type="component" value="Unassembled WGS sequence"/>
</dbReference>
<dbReference type="GO" id="GO:0046872">
    <property type="term" value="F:metal ion binding"/>
    <property type="evidence" value="ECO:0007669"/>
    <property type="project" value="UniProtKB-KW"/>
</dbReference>
<evidence type="ECO:0000313" key="10">
    <source>
        <dbReference type="Proteomes" id="UP000320948"/>
    </source>
</evidence>
<reference evidence="9 10" key="1">
    <citation type="journal article" date="2017" name="Nat. Commun.">
        <title>In situ click chemistry generation of cyclooxygenase-2 inhibitors.</title>
        <authorList>
            <person name="Bhardwaj A."/>
            <person name="Kaur J."/>
            <person name="Wuest M."/>
            <person name="Wuest F."/>
        </authorList>
    </citation>
    <scope>NUCLEOTIDE SEQUENCE [LARGE SCALE GENOMIC DNA]</scope>
    <source>
        <strain evidence="9">S2_018_000_R2_106</strain>
    </source>
</reference>
<comment type="cofactor">
    <cofactor evidence="1">
        <name>Zn(2+)</name>
        <dbReference type="ChEBI" id="CHEBI:29105"/>
    </cofactor>
</comment>
<comment type="caution">
    <text evidence="9">The sequence shown here is derived from an EMBL/GenBank/DDBJ whole genome shotgun (WGS) entry which is preliminary data.</text>
</comment>